<reference evidence="2" key="1">
    <citation type="submission" date="2019-08" db="EMBL/GenBank/DDBJ databases">
        <authorList>
            <person name="Kucharzyk K."/>
            <person name="Murdoch R.W."/>
            <person name="Higgins S."/>
            <person name="Loffler F."/>
        </authorList>
    </citation>
    <scope>NUCLEOTIDE SEQUENCE</scope>
</reference>
<comment type="caution">
    <text evidence="2">The sequence shown here is derived from an EMBL/GenBank/DDBJ whole genome shotgun (WGS) entry which is preliminary data.</text>
</comment>
<gene>
    <name evidence="2" type="ORF">SDC9_142851</name>
</gene>
<accession>A0A645E2A9</accession>
<keyword evidence="1" id="KW-0812">Transmembrane</keyword>
<protein>
    <submittedName>
        <fullName evidence="2">Uncharacterized protein</fullName>
    </submittedName>
</protein>
<keyword evidence="1" id="KW-0472">Membrane</keyword>
<keyword evidence="1" id="KW-1133">Transmembrane helix</keyword>
<evidence type="ECO:0000256" key="1">
    <source>
        <dbReference type="SAM" id="Phobius"/>
    </source>
</evidence>
<sequence length="77" mass="8290">MAAFPFAADGLAVTVCTILFNLLPIFSQTRIPGSTDITFSQTAENAFVWRYLDQAKAKALSGSPQSAFADGKVIYDI</sequence>
<dbReference type="AlphaFoldDB" id="A0A645E2A9"/>
<organism evidence="2">
    <name type="scientific">bioreactor metagenome</name>
    <dbReference type="NCBI Taxonomy" id="1076179"/>
    <lineage>
        <taxon>unclassified sequences</taxon>
        <taxon>metagenomes</taxon>
        <taxon>ecological metagenomes</taxon>
    </lineage>
</organism>
<evidence type="ECO:0000313" key="2">
    <source>
        <dbReference type="EMBL" id="MPM95696.1"/>
    </source>
</evidence>
<proteinExistence type="predicted"/>
<name>A0A645E2A9_9ZZZZ</name>
<dbReference type="EMBL" id="VSSQ01042158">
    <property type="protein sequence ID" value="MPM95696.1"/>
    <property type="molecule type" value="Genomic_DNA"/>
</dbReference>
<feature type="transmembrane region" description="Helical" evidence="1">
    <location>
        <begin position="6"/>
        <end position="26"/>
    </location>
</feature>